<protein>
    <submittedName>
        <fullName evidence="1">Uncharacterized protein</fullName>
    </submittedName>
</protein>
<reference evidence="1" key="1">
    <citation type="submission" date="2014-11" db="EMBL/GenBank/DDBJ databases">
        <authorList>
            <person name="Amaro Gonzalez C."/>
        </authorList>
    </citation>
    <scope>NUCLEOTIDE SEQUENCE</scope>
</reference>
<organism evidence="1">
    <name type="scientific">Anguilla anguilla</name>
    <name type="common">European freshwater eel</name>
    <name type="synonym">Muraena anguilla</name>
    <dbReference type="NCBI Taxonomy" id="7936"/>
    <lineage>
        <taxon>Eukaryota</taxon>
        <taxon>Metazoa</taxon>
        <taxon>Chordata</taxon>
        <taxon>Craniata</taxon>
        <taxon>Vertebrata</taxon>
        <taxon>Euteleostomi</taxon>
        <taxon>Actinopterygii</taxon>
        <taxon>Neopterygii</taxon>
        <taxon>Teleostei</taxon>
        <taxon>Anguilliformes</taxon>
        <taxon>Anguillidae</taxon>
        <taxon>Anguilla</taxon>
    </lineage>
</organism>
<proteinExistence type="predicted"/>
<evidence type="ECO:0000313" key="1">
    <source>
        <dbReference type="EMBL" id="JAH28472.1"/>
    </source>
</evidence>
<dbReference type="EMBL" id="GBXM01080105">
    <property type="protein sequence ID" value="JAH28472.1"/>
    <property type="molecule type" value="Transcribed_RNA"/>
</dbReference>
<dbReference type="AlphaFoldDB" id="A0A0E9RI44"/>
<name>A0A0E9RI44_ANGAN</name>
<accession>A0A0E9RI44</accession>
<reference evidence="1" key="2">
    <citation type="journal article" date="2015" name="Fish Shellfish Immunol.">
        <title>Early steps in the European eel (Anguilla anguilla)-Vibrio vulnificus interaction in the gills: Role of the RtxA13 toxin.</title>
        <authorList>
            <person name="Callol A."/>
            <person name="Pajuelo D."/>
            <person name="Ebbesson L."/>
            <person name="Teles M."/>
            <person name="MacKenzie S."/>
            <person name="Amaro C."/>
        </authorList>
    </citation>
    <scope>NUCLEOTIDE SEQUENCE</scope>
</reference>
<sequence>MLSVGNIPRPVFEANCVFTLVLRHSTLANFTKRFIVEILSQNTVY</sequence>